<dbReference type="PANTHER" id="PTHR48111">
    <property type="entry name" value="REGULATOR OF RPOS"/>
    <property type="match status" value="1"/>
</dbReference>
<dbReference type="PROSITE" id="PS50110">
    <property type="entry name" value="RESPONSE_REGULATORY"/>
    <property type="match status" value="1"/>
</dbReference>
<keyword evidence="4 7" id="KW-0238">DNA-binding</keyword>
<dbReference type="Pfam" id="PF00072">
    <property type="entry name" value="Response_reg"/>
    <property type="match status" value="1"/>
</dbReference>
<dbReference type="EMBL" id="CP033464">
    <property type="protein sequence ID" value="QDX95328.1"/>
    <property type="molecule type" value="Genomic_DNA"/>
</dbReference>
<evidence type="ECO:0000259" key="9">
    <source>
        <dbReference type="PROSITE" id="PS51755"/>
    </source>
</evidence>
<evidence type="ECO:0000256" key="1">
    <source>
        <dbReference type="ARBA" id="ARBA00022553"/>
    </source>
</evidence>
<proteinExistence type="predicted"/>
<dbReference type="Gene3D" id="3.40.50.2300">
    <property type="match status" value="1"/>
</dbReference>
<dbReference type="GO" id="GO:0032993">
    <property type="term" value="C:protein-DNA complex"/>
    <property type="evidence" value="ECO:0007669"/>
    <property type="project" value="TreeGrafter"/>
</dbReference>
<keyword evidence="2" id="KW-0902">Two-component regulatory system</keyword>
<feature type="domain" description="OmpR/PhoB-type" evidence="9">
    <location>
        <begin position="129"/>
        <end position="227"/>
    </location>
</feature>
<evidence type="ECO:0000256" key="4">
    <source>
        <dbReference type="ARBA" id="ARBA00023125"/>
    </source>
</evidence>
<evidence type="ECO:0000313" key="10">
    <source>
        <dbReference type="EMBL" id="QDX95328.1"/>
    </source>
</evidence>
<accession>A0A518VEB5</accession>
<protein>
    <submittedName>
        <fullName evidence="10">DNA-binding response regulator</fullName>
    </submittedName>
</protein>
<gene>
    <name evidence="10" type="ORF">EEL30_25385</name>
</gene>
<dbReference type="InterPro" id="IPR011006">
    <property type="entry name" value="CheY-like_superfamily"/>
</dbReference>
<feature type="domain" description="Response regulatory" evidence="8">
    <location>
        <begin position="3"/>
        <end position="116"/>
    </location>
</feature>
<dbReference type="InterPro" id="IPR016032">
    <property type="entry name" value="Sig_transdc_resp-reg_C-effctor"/>
</dbReference>
<dbReference type="CDD" id="cd18159">
    <property type="entry name" value="REC_OmpR_NsrR-like"/>
    <property type="match status" value="1"/>
</dbReference>
<dbReference type="InterPro" id="IPR039420">
    <property type="entry name" value="WalR-like"/>
</dbReference>
<dbReference type="InterPro" id="IPR001867">
    <property type="entry name" value="OmpR/PhoB-type_DNA-bd"/>
</dbReference>
<dbReference type="SUPFAM" id="SSF46894">
    <property type="entry name" value="C-terminal effector domain of the bipartite response regulators"/>
    <property type="match status" value="1"/>
</dbReference>
<dbReference type="InterPro" id="IPR036388">
    <property type="entry name" value="WH-like_DNA-bd_sf"/>
</dbReference>
<reference evidence="10 11" key="1">
    <citation type="submission" date="2018-11" db="EMBL/GenBank/DDBJ databases">
        <title>Phylogenetic determinants of toxin gene distribution in genomes of Brevibacillus laterosporus.</title>
        <authorList>
            <person name="Glare T.R."/>
            <person name="Durrant A."/>
            <person name="Berry C."/>
            <person name="Palma L."/>
            <person name="Ormskirk M."/>
            <person name="Cox M.O."/>
        </authorList>
    </citation>
    <scope>NUCLEOTIDE SEQUENCE [LARGE SCALE GENOMIC DNA]</scope>
    <source>
        <strain evidence="10 11">1821L</strain>
    </source>
</reference>
<dbReference type="GO" id="GO:0006355">
    <property type="term" value="P:regulation of DNA-templated transcription"/>
    <property type="evidence" value="ECO:0007669"/>
    <property type="project" value="InterPro"/>
</dbReference>
<keyword evidence="11" id="KW-1185">Reference proteome</keyword>
<dbReference type="Gene3D" id="1.10.10.10">
    <property type="entry name" value="Winged helix-like DNA-binding domain superfamily/Winged helix DNA-binding domain"/>
    <property type="match status" value="1"/>
</dbReference>
<name>A0A518VEB5_BRELA</name>
<dbReference type="GO" id="GO:0000156">
    <property type="term" value="F:phosphorelay response regulator activity"/>
    <property type="evidence" value="ECO:0007669"/>
    <property type="project" value="TreeGrafter"/>
</dbReference>
<keyword evidence="1 6" id="KW-0597">Phosphoprotein</keyword>
<feature type="DNA-binding region" description="OmpR/PhoB-type" evidence="7">
    <location>
        <begin position="129"/>
        <end position="227"/>
    </location>
</feature>
<evidence type="ECO:0000256" key="3">
    <source>
        <dbReference type="ARBA" id="ARBA00023015"/>
    </source>
</evidence>
<dbReference type="Proteomes" id="UP000319432">
    <property type="component" value="Chromosome"/>
</dbReference>
<dbReference type="GO" id="GO:0000976">
    <property type="term" value="F:transcription cis-regulatory region binding"/>
    <property type="evidence" value="ECO:0007669"/>
    <property type="project" value="TreeGrafter"/>
</dbReference>
<dbReference type="PROSITE" id="PS51755">
    <property type="entry name" value="OMPR_PHOB"/>
    <property type="match status" value="1"/>
</dbReference>
<evidence type="ECO:0000256" key="5">
    <source>
        <dbReference type="ARBA" id="ARBA00023163"/>
    </source>
</evidence>
<dbReference type="Gene3D" id="6.10.250.690">
    <property type="match status" value="1"/>
</dbReference>
<dbReference type="CDD" id="cd00383">
    <property type="entry name" value="trans_reg_C"/>
    <property type="match status" value="1"/>
</dbReference>
<evidence type="ECO:0000256" key="2">
    <source>
        <dbReference type="ARBA" id="ARBA00023012"/>
    </source>
</evidence>
<evidence type="ECO:0000313" key="11">
    <source>
        <dbReference type="Proteomes" id="UP000319432"/>
    </source>
</evidence>
<dbReference type="SUPFAM" id="SSF52172">
    <property type="entry name" value="CheY-like"/>
    <property type="match status" value="1"/>
</dbReference>
<dbReference type="SMART" id="SM00862">
    <property type="entry name" value="Trans_reg_C"/>
    <property type="match status" value="1"/>
</dbReference>
<evidence type="ECO:0000256" key="7">
    <source>
        <dbReference type="PROSITE-ProRule" id="PRU01091"/>
    </source>
</evidence>
<dbReference type="AlphaFoldDB" id="A0A518VEB5"/>
<dbReference type="OrthoDB" id="9790442at2"/>
<sequence length="236" mass="27666">MTTIMIIEDDPKIAEMLRAHIERYKYQGVVVRNFDHIIDNFTEWNPDLVLLDINLPSFDGYYWCRQLRTLSTCPILFISARSTEMDQVMALEYGADDYITKPFHYELVMAKIRSHLRRAYGDYAPKMEERMIEQTGLRLYPERLEVRLKEEGILLTKKEAILLEALLNAFPRVSSRTKLLDKLWDDQAYVDDNTLSVNITRLRKKLAELGIEDVIETVRGAGYRLQVTWNNGGDRR</sequence>
<dbReference type="GO" id="GO:0005829">
    <property type="term" value="C:cytosol"/>
    <property type="evidence" value="ECO:0007669"/>
    <property type="project" value="TreeGrafter"/>
</dbReference>
<dbReference type="InterPro" id="IPR001789">
    <property type="entry name" value="Sig_transdc_resp-reg_receiver"/>
</dbReference>
<dbReference type="PANTHER" id="PTHR48111:SF31">
    <property type="entry name" value="TRANSCRIPTIONAL REGULATORY PROTEIN YXDJ"/>
    <property type="match status" value="1"/>
</dbReference>
<feature type="modified residue" description="4-aspartylphosphate" evidence="6">
    <location>
        <position position="52"/>
    </location>
</feature>
<evidence type="ECO:0000256" key="6">
    <source>
        <dbReference type="PROSITE-ProRule" id="PRU00169"/>
    </source>
</evidence>
<dbReference type="SMART" id="SM00448">
    <property type="entry name" value="REC"/>
    <property type="match status" value="1"/>
</dbReference>
<dbReference type="Pfam" id="PF00486">
    <property type="entry name" value="Trans_reg_C"/>
    <property type="match status" value="1"/>
</dbReference>
<organism evidence="10 11">
    <name type="scientific">Brevibacillus laterosporus</name>
    <name type="common">Bacillus laterosporus</name>
    <dbReference type="NCBI Taxonomy" id="1465"/>
    <lineage>
        <taxon>Bacteria</taxon>
        <taxon>Bacillati</taxon>
        <taxon>Bacillota</taxon>
        <taxon>Bacilli</taxon>
        <taxon>Bacillales</taxon>
        <taxon>Paenibacillaceae</taxon>
        <taxon>Brevibacillus</taxon>
    </lineage>
</organism>
<keyword evidence="3" id="KW-0805">Transcription regulation</keyword>
<keyword evidence="5" id="KW-0804">Transcription</keyword>
<evidence type="ECO:0000259" key="8">
    <source>
        <dbReference type="PROSITE" id="PS50110"/>
    </source>
</evidence>